<evidence type="ECO:0000256" key="1">
    <source>
        <dbReference type="SAM" id="Phobius"/>
    </source>
</evidence>
<dbReference type="Proteomes" id="UP001156389">
    <property type="component" value="Unassembled WGS sequence"/>
</dbReference>
<evidence type="ECO:0000313" key="2">
    <source>
        <dbReference type="EMBL" id="MCT2592224.1"/>
    </source>
</evidence>
<accession>A0ABT2JY78</accession>
<feature type="transmembrane region" description="Helical" evidence="1">
    <location>
        <begin position="29"/>
        <end position="47"/>
    </location>
</feature>
<protein>
    <submittedName>
        <fullName evidence="2">Uncharacterized protein</fullName>
    </submittedName>
</protein>
<organism evidence="2 3">
    <name type="scientific">Streptomyces gossypii</name>
    <dbReference type="NCBI Taxonomy" id="2883101"/>
    <lineage>
        <taxon>Bacteria</taxon>
        <taxon>Bacillati</taxon>
        <taxon>Actinomycetota</taxon>
        <taxon>Actinomycetes</taxon>
        <taxon>Kitasatosporales</taxon>
        <taxon>Streptomycetaceae</taxon>
        <taxon>Streptomyces</taxon>
    </lineage>
</organism>
<comment type="caution">
    <text evidence="2">The sequence shown here is derived from an EMBL/GenBank/DDBJ whole genome shotgun (WGS) entry which is preliminary data.</text>
</comment>
<keyword evidence="1" id="KW-0472">Membrane</keyword>
<sequence>MSPKFFQMAGYVLVLMGIGQLIALDTPTWLSVWNIIMGVAAIAFASANKAKE</sequence>
<name>A0ABT2JY78_9ACTN</name>
<feature type="transmembrane region" description="Helical" evidence="1">
    <location>
        <begin position="5"/>
        <end position="23"/>
    </location>
</feature>
<reference evidence="2 3" key="1">
    <citation type="submission" date="2021-10" db="EMBL/GenBank/DDBJ databases">
        <title>Streptomyces gossypii sp. nov., isolated from soil collected from cotton field.</title>
        <authorList>
            <person name="Ge X."/>
            <person name="Chen X."/>
            <person name="Liu W."/>
        </authorList>
    </citation>
    <scope>NUCLEOTIDE SEQUENCE [LARGE SCALE GENOMIC DNA]</scope>
    <source>
        <strain evidence="2 3">N2-109</strain>
    </source>
</reference>
<proteinExistence type="predicted"/>
<gene>
    <name evidence="2" type="ORF">LHJ74_20350</name>
</gene>
<dbReference type="RefSeq" id="WP_260219545.1">
    <property type="nucleotide sequence ID" value="NZ_JAJAGO010000009.1"/>
</dbReference>
<keyword evidence="3" id="KW-1185">Reference proteome</keyword>
<dbReference type="EMBL" id="JAJAGO010000009">
    <property type="protein sequence ID" value="MCT2592224.1"/>
    <property type="molecule type" value="Genomic_DNA"/>
</dbReference>
<keyword evidence="1" id="KW-1133">Transmembrane helix</keyword>
<evidence type="ECO:0000313" key="3">
    <source>
        <dbReference type="Proteomes" id="UP001156389"/>
    </source>
</evidence>
<keyword evidence="1" id="KW-0812">Transmembrane</keyword>